<gene>
    <name evidence="3" type="ORF">HKD42_09470</name>
</gene>
<evidence type="ECO:0000313" key="4">
    <source>
        <dbReference type="Proteomes" id="UP000561181"/>
    </source>
</evidence>
<dbReference type="SUPFAM" id="SSF52821">
    <property type="entry name" value="Rhodanese/Cell cycle control phosphatase"/>
    <property type="match status" value="1"/>
</dbReference>
<dbReference type="CDD" id="cd00158">
    <property type="entry name" value="RHOD"/>
    <property type="match status" value="1"/>
</dbReference>
<feature type="chain" id="PRO_5032387229" evidence="1">
    <location>
        <begin position="23"/>
        <end position="184"/>
    </location>
</feature>
<sequence>MRKTLVTMAAVSLLGIAPAATAQDSDNPQIDYDGFVELTITLQETRQAHLIDLAAFQAKAREAGAIILDTRSAEAFRLGHLERAINLPFSEFTADKLRNVLGTDTGRPILIYCNNNFSDNQQPIRLKAAPLALNIPTFINLHGYGYNNVWELADIVSTKDVDWVAQPLFPQQATEITKPDPHSS</sequence>
<keyword evidence="4" id="KW-1185">Reference proteome</keyword>
<dbReference type="AlphaFoldDB" id="A0A848QNU5"/>
<dbReference type="Proteomes" id="UP000561181">
    <property type="component" value="Unassembled WGS sequence"/>
</dbReference>
<dbReference type="Pfam" id="PF00581">
    <property type="entry name" value="Rhodanese"/>
    <property type="match status" value="1"/>
</dbReference>
<dbReference type="EMBL" id="JABCRE010000003">
    <property type="protein sequence ID" value="NMW32287.1"/>
    <property type="molecule type" value="Genomic_DNA"/>
</dbReference>
<dbReference type="RefSeq" id="WP_170012778.1">
    <property type="nucleotide sequence ID" value="NZ_JABCRE010000003.1"/>
</dbReference>
<evidence type="ECO:0000256" key="1">
    <source>
        <dbReference type="SAM" id="SignalP"/>
    </source>
</evidence>
<dbReference type="InterPro" id="IPR001763">
    <property type="entry name" value="Rhodanese-like_dom"/>
</dbReference>
<proteinExistence type="predicted"/>
<dbReference type="Gene3D" id="3.40.250.10">
    <property type="entry name" value="Rhodanese-like domain"/>
    <property type="match status" value="1"/>
</dbReference>
<comment type="caution">
    <text evidence="3">The sequence shown here is derived from an EMBL/GenBank/DDBJ whole genome shotgun (WGS) entry which is preliminary data.</text>
</comment>
<protein>
    <submittedName>
        <fullName evidence="3">Rhodanese-like domain-containing protein</fullName>
    </submittedName>
</protein>
<keyword evidence="1" id="KW-0732">Signal</keyword>
<name>A0A848QNU5_9SPHN</name>
<feature type="signal peptide" evidence="1">
    <location>
        <begin position="1"/>
        <end position="22"/>
    </location>
</feature>
<feature type="domain" description="Rhodanese" evidence="2">
    <location>
        <begin position="61"/>
        <end position="114"/>
    </location>
</feature>
<accession>A0A848QNU5</accession>
<dbReference type="PROSITE" id="PS50206">
    <property type="entry name" value="RHODANESE_3"/>
    <property type="match status" value="1"/>
</dbReference>
<evidence type="ECO:0000313" key="3">
    <source>
        <dbReference type="EMBL" id="NMW32287.1"/>
    </source>
</evidence>
<dbReference type="InterPro" id="IPR036873">
    <property type="entry name" value="Rhodanese-like_dom_sf"/>
</dbReference>
<evidence type="ECO:0000259" key="2">
    <source>
        <dbReference type="PROSITE" id="PS50206"/>
    </source>
</evidence>
<organism evidence="3 4">
    <name type="scientific">Pontixanthobacter rizhaonensis</name>
    <dbReference type="NCBI Taxonomy" id="2730337"/>
    <lineage>
        <taxon>Bacteria</taxon>
        <taxon>Pseudomonadati</taxon>
        <taxon>Pseudomonadota</taxon>
        <taxon>Alphaproteobacteria</taxon>
        <taxon>Sphingomonadales</taxon>
        <taxon>Erythrobacteraceae</taxon>
        <taxon>Pontixanthobacter</taxon>
    </lineage>
</organism>
<reference evidence="3 4" key="1">
    <citation type="submission" date="2020-04" db="EMBL/GenBank/DDBJ databases">
        <authorList>
            <person name="Liu A."/>
        </authorList>
    </citation>
    <scope>NUCLEOTIDE SEQUENCE [LARGE SCALE GENOMIC DNA]</scope>
    <source>
        <strain evidence="3 4">RZ02</strain>
    </source>
</reference>